<dbReference type="AlphaFoldDB" id="A0A2S0WFG9"/>
<accession>A0A2S0WFG9</accession>
<reference evidence="2" key="1">
    <citation type="submission" date="2018-01" db="EMBL/GenBank/DDBJ databases">
        <authorList>
            <person name="Li J."/>
        </authorList>
    </citation>
    <scope>NUCLEOTIDE SEQUENCE [LARGE SCALE GENOMIC DNA]</scope>
    <source>
        <strain evidence="2">2184</strain>
    </source>
</reference>
<sequence>MFAGPQWGVFDPVTFSFKRVFSHTWHFWVLFPLAFFVALLLGTMAGVIPLAIRHADEASPDFSGGEIAFLIILYAVLFIASTYYSAVVYNAALRETQGEEQSWSTAFKNAPFGRMLLSMIMIVLAEFAYVIVGAVLIGVAGSVVGWLGAVVAIPVTVGLIPVFLVLGFYPFYVLDGHGVGEAFSRACRDVFSHFWKLLGAYLILAIIAYALVLFTIGFGIVFAMPAAILGSAFIYRKVSGGDVVLNLGGKGV</sequence>
<dbReference type="Proteomes" id="UP000244754">
    <property type="component" value="Chromosome"/>
</dbReference>
<protein>
    <submittedName>
        <fullName evidence="1">Uncharacterized protein</fullName>
    </submittedName>
</protein>
<evidence type="ECO:0000313" key="1">
    <source>
        <dbReference type="EMBL" id="AWB84509.1"/>
    </source>
</evidence>
<evidence type="ECO:0000313" key="2">
    <source>
        <dbReference type="Proteomes" id="UP000244754"/>
    </source>
</evidence>
<keyword evidence="2" id="KW-1185">Reference proteome</keyword>
<name>A0A2S0WFG9_9CORY</name>
<proteinExistence type="predicted"/>
<dbReference type="KEGG" id="clia:C3E79_08450"/>
<dbReference type="EMBL" id="CP026948">
    <property type="protein sequence ID" value="AWB84509.1"/>
    <property type="molecule type" value="Genomic_DNA"/>
</dbReference>
<organism evidence="1 2">
    <name type="scientific">Corynebacterium liangguodongii</name>
    <dbReference type="NCBI Taxonomy" id="2079535"/>
    <lineage>
        <taxon>Bacteria</taxon>
        <taxon>Bacillati</taxon>
        <taxon>Actinomycetota</taxon>
        <taxon>Actinomycetes</taxon>
        <taxon>Mycobacteriales</taxon>
        <taxon>Corynebacteriaceae</taxon>
        <taxon>Corynebacterium</taxon>
    </lineage>
</organism>
<gene>
    <name evidence="1" type="ORF">C3E79_08450</name>
</gene>